<dbReference type="InterPro" id="IPR004162">
    <property type="entry name" value="SINA-like_animal"/>
</dbReference>
<evidence type="ECO:0000256" key="2">
    <source>
        <dbReference type="ARBA" id="ARBA00022771"/>
    </source>
</evidence>
<dbReference type="AlphaFoldDB" id="A0A9N9SLF2"/>
<proteinExistence type="predicted"/>
<keyword evidence="1" id="KW-0479">Metal-binding</keyword>
<evidence type="ECO:0000256" key="4">
    <source>
        <dbReference type="PROSITE-ProRule" id="PRU00175"/>
    </source>
</evidence>
<dbReference type="EMBL" id="OU896713">
    <property type="protein sequence ID" value="CAG9824089.1"/>
    <property type="molecule type" value="Genomic_DNA"/>
</dbReference>
<dbReference type="GO" id="GO:0031624">
    <property type="term" value="F:ubiquitin conjugating enzyme binding"/>
    <property type="evidence" value="ECO:0007669"/>
    <property type="project" value="TreeGrafter"/>
</dbReference>
<dbReference type="InterPro" id="IPR049548">
    <property type="entry name" value="Sina-like_RING"/>
</dbReference>
<keyword evidence="7" id="KW-1185">Reference proteome</keyword>
<reference evidence="6" key="2">
    <citation type="submission" date="2022-10" db="EMBL/GenBank/DDBJ databases">
        <authorList>
            <consortium name="ENA_rothamsted_submissions"/>
            <consortium name="culmorum"/>
            <person name="King R."/>
        </authorList>
    </citation>
    <scope>NUCLEOTIDE SEQUENCE</scope>
</reference>
<evidence type="ECO:0000313" key="7">
    <source>
        <dbReference type="Proteomes" id="UP001153737"/>
    </source>
</evidence>
<evidence type="ECO:0000259" key="5">
    <source>
        <dbReference type="PROSITE" id="PS50089"/>
    </source>
</evidence>
<sequence>MIPWKEVENHEDACDKKTIKYHFHTKWRNNNSSIGYFKIIIDLASLKPHFGDTTQIRYSITIVSKNEYKDNNKASDTATVVDIPKNDMNIVDESLEKLKKQLQCPICMEYMIGKIYNCEKGHVLCDTCKLQLTECPSCRASLGESRSFPLESLADEVVLACVFSINGCKFTGKLKLLSPHEKECVHKQKTH</sequence>
<evidence type="ECO:0000313" key="6">
    <source>
        <dbReference type="EMBL" id="CAG9824089.1"/>
    </source>
</evidence>
<dbReference type="InterPro" id="IPR001841">
    <property type="entry name" value="Znf_RING"/>
</dbReference>
<dbReference type="GO" id="GO:0061630">
    <property type="term" value="F:ubiquitin protein ligase activity"/>
    <property type="evidence" value="ECO:0007669"/>
    <property type="project" value="TreeGrafter"/>
</dbReference>
<dbReference type="PROSITE" id="PS50089">
    <property type="entry name" value="ZF_RING_2"/>
    <property type="match status" value="1"/>
</dbReference>
<keyword evidence="2 4" id="KW-0863">Zinc-finger</keyword>
<dbReference type="PANTHER" id="PTHR45877:SF2">
    <property type="entry name" value="E3 UBIQUITIN-PROTEIN LIGASE SINA-RELATED"/>
    <property type="match status" value="1"/>
</dbReference>
<organism evidence="6 7">
    <name type="scientific">Phaedon cochleariae</name>
    <name type="common">Mustard beetle</name>
    <dbReference type="NCBI Taxonomy" id="80249"/>
    <lineage>
        <taxon>Eukaryota</taxon>
        <taxon>Metazoa</taxon>
        <taxon>Ecdysozoa</taxon>
        <taxon>Arthropoda</taxon>
        <taxon>Hexapoda</taxon>
        <taxon>Insecta</taxon>
        <taxon>Pterygota</taxon>
        <taxon>Neoptera</taxon>
        <taxon>Endopterygota</taxon>
        <taxon>Coleoptera</taxon>
        <taxon>Polyphaga</taxon>
        <taxon>Cucujiformia</taxon>
        <taxon>Chrysomeloidea</taxon>
        <taxon>Chrysomelidae</taxon>
        <taxon>Chrysomelinae</taxon>
        <taxon>Chrysomelini</taxon>
        <taxon>Phaedon</taxon>
    </lineage>
</organism>
<dbReference type="GO" id="GO:0043161">
    <property type="term" value="P:proteasome-mediated ubiquitin-dependent protein catabolic process"/>
    <property type="evidence" value="ECO:0007669"/>
    <property type="project" value="TreeGrafter"/>
</dbReference>
<protein>
    <recommendedName>
        <fullName evidence="5">RING-type domain-containing protein</fullName>
    </recommendedName>
</protein>
<dbReference type="Gene3D" id="3.30.40.10">
    <property type="entry name" value="Zinc/RING finger domain, C3HC4 (zinc finger)"/>
    <property type="match status" value="1"/>
</dbReference>
<evidence type="ECO:0000256" key="1">
    <source>
        <dbReference type="ARBA" id="ARBA00022723"/>
    </source>
</evidence>
<dbReference type="PANTHER" id="PTHR45877">
    <property type="entry name" value="E3 UBIQUITIN-PROTEIN LIGASE SIAH2"/>
    <property type="match status" value="1"/>
</dbReference>
<reference evidence="6" key="1">
    <citation type="submission" date="2022-01" db="EMBL/GenBank/DDBJ databases">
        <authorList>
            <person name="King R."/>
        </authorList>
    </citation>
    <scope>NUCLEOTIDE SEQUENCE</scope>
</reference>
<feature type="domain" description="RING-type" evidence="5">
    <location>
        <begin position="104"/>
        <end position="139"/>
    </location>
</feature>
<dbReference type="InterPro" id="IPR013083">
    <property type="entry name" value="Znf_RING/FYVE/PHD"/>
</dbReference>
<accession>A0A9N9SLF2</accession>
<gene>
    <name evidence="6" type="ORF">PHAECO_LOCUS10888</name>
</gene>
<dbReference type="Proteomes" id="UP001153737">
    <property type="component" value="Chromosome 7"/>
</dbReference>
<name>A0A9N9SLF2_PHACE</name>
<evidence type="ECO:0000256" key="3">
    <source>
        <dbReference type="ARBA" id="ARBA00022833"/>
    </source>
</evidence>
<dbReference type="GO" id="GO:0008270">
    <property type="term" value="F:zinc ion binding"/>
    <property type="evidence" value="ECO:0007669"/>
    <property type="project" value="UniProtKB-KW"/>
</dbReference>
<dbReference type="SUPFAM" id="SSF57850">
    <property type="entry name" value="RING/U-box"/>
    <property type="match status" value="1"/>
</dbReference>
<dbReference type="Pfam" id="PF21362">
    <property type="entry name" value="Sina_RING"/>
    <property type="match status" value="1"/>
</dbReference>
<dbReference type="GO" id="GO:0005737">
    <property type="term" value="C:cytoplasm"/>
    <property type="evidence" value="ECO:0007669"/>
    <property type="project" value="TreeGrafter"/>
</dbReference>
<dbReference type="OrthoDB" id="6677380at2759"/>
<keyword evidence="3" id="KW-0862">Zinc</keyword>